<feature type="non-terminal residue" evidence="2">
    <location>
        <position position="47"/>
    </location>
</feature>
<dbReference type="Pfam" id="PF21006">
    <property type="entry name" value="NHase_beta_N"/>
    <property type="match status" value="1"/>
</dbReference>
<gene>
    <name evidence="2" type="ORF">METZ01_LOCUS354433</name>
</gene>
<dbReference type="AlphaFoldDB" id="A0A382RV77"/>
<sequence>MAAGFLGQWNIDELRHARESQHPLDYLRQSYYEIWMTGLEKLLVEKS</sequence>
<protein>
    <recommendedName>
        <fullName evidence="1">Nitrile hydratase beta subunit-like N-terminal domain-containing protein</fullName>
    </recommendedName>
</protein>
<dbReference type="InterPro" id="IPR008990">
    <property type="entry name" value="Elect_transpt_acc-like_dom_sf"/>
</dbReference>
<dbReference type="SUPFAM" id="SSF50090">
    <property type="entry name" value="Electron transport accessory proteins"/>
    <property type="match status" value="1"/>
</dbReference>
<evidence type="ECO:0000259" key="1">
    <source>
        <dbReference type="Pfam" id="PF21006"/>
    </source>
</evidence>
<organism evidence="2">
    <name type="scientific">marine metagenome</name>
    <dbReference type="NCBI Taxonomy" id="408172"/>
    <lineage>
        <taxon>unclassified sequences</taxon>
        <taxon>metagenomes</taxon>
        <taxon>ecological metagenomes</taxon>
    </lineage>
</organism>
<feature type="domain" description="Nitrile hydratase beta subunit-like N-terminal" evidence="1">
    <location>
        <begin position="2"/>
        <end position="46"/>
    </location>
</feature>
<dbReference type="InterPro" id="IPR049054">
    <property type="entry name" value="CN_hydtase_beta-like_N"/>
</dbReference>
<dbReference type="InterPro" id="IPR042262">
    <property type="entry name" value="CN_hydtase_beta_C"/>
</dbReference>
<evidence type="ECO:0000313" key="2">
    <source>
        <dbReference type="EMBL" id="SVD01579.1"/>
    </source>
</evidence>
<accession>A0A382RV77</accession>
<dbReference type="Gene3D" id="1.10.472.20">
    <property type="entry name" value="Nitrile hydratase, beta subunit"/>
    <property type="match status" value="1"/>
</dbReference>
<proteinExistence type="predicted"/>
<reference evidence="2" key="1">
    <citation type="submission" date="2018-05" db="EMBL/GenBank/DDBJ databases">
        <authorList>
            <person name="Lanie J.A."/>
            <person name="Ng W.-L."/>
            <person name="Kazmierczak K.M."/>
            <person name="Andrzejewski T.M."/>
            <person name="Davidsen T.M."/>
            <person name="Wayne K.J."/>
            <person name="Tettelin H."/>
            <person name="Glass J.I."/>
            <person name="Rusch D."/>
            <person name="Podicherti R."/>
            <person name="Tsui H.-C.T."/>
            <person name="Winkler M.E."/>
        </authorList>
    </citation>
    <scope>NUCLEOTIDE SEQUENCE</scope>
</reference>
<name>A0A382RV77_9ZZZZ</name>
<dbReference type="EMBL" id="UINC01124437">
    <property type="protein sequence ID" value="SVD01579.1"/>
    <property type="molecule type" value="Genomic_DNA"/>
</dbReference>